<sequence>MSFRFKAVCDSSASASGEELKKQVVNLGDGSEVVHISRFLPLAESWKWFDYLDKEIPWIRPTIRVYGRSCVQPRDMCYVSSPELMELSYSGYQPHTHSWDDFPRLRELLDAVRKALPGSRFNSVLLNRYKGGGDYVSWHADDEKLYGLTPEIASLSFGCEREFLLRKKKPKAALQGQGKTAAEEPLSKRLKSNTIDQHSFNLKHGSLLVMRGYTQRDWLHSVPKRAKATETRINLTFRLIMQ</sequence>
<feature type="binding site" evidence="2">
    <location>
        <position position="232"/>
    </location>
    <ligand>
        <name>2-oxoglutarate</name>
        <dbReference type="ChEBI" id="CHEBI:16810"/>
    </ligand>
</feature>
<dbReference type="Gene3D" id="2.60.120.590">
    <property type="entry name" value="Alpha-ketoglutarate-dependent dioxygenase AlkB-like"/>
    <property type="match status" value="1"/>
</dbReference>
<feature type="domain" description="Fe2OG dioxygenase" evidence="3">
    <location>
        <begin position="120"/>
        <end position="241"/>
    </location>
</feature>
<dbReference type="Proteomes" id="UP000594263">
    <property type="component" value="Unplaced"/>
</dbReference>
<dbReference type="Pfam" id="PF13532">
    <property type="entry name" value="2OG-FeII_Oxy_2"/>
    <property type="match status" value="1"/>
</dbReference>
<dbReference type="InterPro" id="IPR005123">
    <property type="entry name" value="Oxoglu/Fe-dep_dioxygenase_dom"/>
</dbReference>
<keyword evidence="5" id="KW-1185">Reference proteome</keyword>
<evidence type="ECO:0000313" key="4">
    <source>
        <dbReference type="EnsemblPlants" id="Kaladp0089s0133.3.v1.1"/>
    </source>
</evidence>
<evidence type="ECO:0000256" key="2">
    <source>
        <dbReference type="PIRSR" id="PIRSR632852-1"/>
    </source>
</evidence>
<dbReference type="GO" id="GO:0008198">
    <property type="term" value="F:ferrous iron binding"/>
    <property type="evidence" value="ECO:0007669"/>
    <property type="project" value="TreeGrafter"/>
</dbReference>
<organism evidence="4 5">
    <name type="scientific">Kalanchoe fedtschenkoi</name>
    <name type="common">Lavender scallops</name>
    <name type="synonym">South American air plant</name>
    <dbReference type="NCBI Taxonomy" id="63787"/>
    <lineage>
        <taxon>Eukaryota</taxon>
        <taxon>Viridiplantae</taxon>
        <taxon>Streptophyta</taxon>
        <taxon>Embryophyta</taxon>
        <taxon>Tracheophyta</taxon>
        <taxon>Spermatophyta</taxon>
        <taxon>Magnoliopsida</taxon>
        <taxon>eudicotyledons</taxon>
        <taxon>Gunneridae</taxon>
        <taxon>Pentapetalae</taxon>
        <taxon>Saxifragales</taxon>
        <taxon>Crassulaceae</taxon>
        <taxon>Kalanchoe</taxon>
    </lineage>
</organism>
<protein>
    <recommendedName>
        <fullName evidence="3">Fe2OG dioxygenase domain-containing protein</fullName>
    </recommendedName>
</protein>
<dbReference type="GO" id="GO:0051747">
    <property type="term" value="F:cytosine C-5 DNA demethylase activity"/>
    <property type="evidence" value="ECO:0007669"/>
    <property type="project" value="TreeGrafter"/>
</dbReference>
<feature type="binding site" evidence="2">
    <location>
        <position position="127"/>
    </location>
    <ligand>
        <name>2-oxoglutarate</name>
        <dbReference type="ChEBI" id="CHEBI:16810"/>
    </ligand>
</feature>
<dbReference type="PROSITE" id="PS51471">
    <property type="entry name" value="FE2OG_OXY"/>
    <property type="match status" value="1"/>
</dbReference>
<dbReference type="GO" id="GO:0035516">
    <property type="term" value="F:broad specificity oxidative DNA demethylase activity"/>
    <property type="evidence" value="ECO:0007669"/>
    <property type="project" value="TreeGrafter"/>
</dbReference>
<dbReference type="PANTHER" id="PTHR31573:SF1">
    <property type="entry name" value="DNA OXIDATIVE DEMETHYLASE ALKBH2"/>
    <property type="match status" value="1"/>
</dbReference>
<dbReference type="InterPro" id="IPR032852">
    <property type="entry name" value="ALKBH2"/>
</dbReference>
<dbReference type="EnsemblPlants" id="Kaladp0089s0133.3.v1.1">
    <property type="protein sequence ID" value="Kaladp0089s0133.3.v1.1"/>
    <property type="gene ID" value="Kaladp0089s0133.v1.1"/>
</dbReference>
<evidence type="ECO:0000313" key="5">
    <source>
        <dbReference type="Proteomes" id="UP000594263"/>
    </source>
</evidence>
<dbReference type="AlphaFoldDB" id="A0A7N0UXE7"/>
<evidence type="ECO:0000256" key="1">
    <source>
        <dbReference type="ARBA" id="ARBA00007879"/>
    </source>
</evidence>
<accession>A0A7N0UXE7</accession>
<dbReference type="InterPro" id="IPR027450">
    <property type="entry name" value="AlkB-like"/>
</dbReference>
<dbReference type="InterPro" id="IPR037151">
    <property type="entry name" value="AlkB-like_sf"/>
</dbReference>
<feature type="binding site" evidence="2">
    <location>
        <position position="238"/>
    </location>
    <ligand>
        <name>2-oxoglutarate</name>
        <dbReference type="ChEBI" id="CHEBI:16810"/>
    </ligand>
</feature>
<comment type="similarity">
    <text evidence="1">Belongs to the alkB family.</text>
</comment>
<dbReference type="SUPFAM" id="SSF51197">
    <property type="entry name" value="Clavaminate synthase-like"/>
    <property type="match status" value="1"/>
</dbReference>
<dbReference type="Gramene" id="Kaladp0089s0133.3.v1.1">
    <property type="protein sequence ID" value="Kaladp0089s0133.3.v1.1"/>
    <property type="gene ID" value="Kaladp0089s0133.v1.1"/>
</dbReference>
<feature type="binding site" evidence="2">
    <location>
        <position position="142"/>
    </location>
    <ligand>
        <name>substrate</name>
    </ligand>
</feature>
<feature type="binding site" evidence="2">
    <location>
        <position position="129"/>
    </location>
    <ligand>
        <name>2-oxoglutarate</name>
        <dbReference type="ChEBI" id="CHEBI:16810"/>
    </ligand>
</feature>
<dbReference type="PANTHER" id="PTHR31573">
    <property type="entry name" value="ALPHA-KETOGLUTARATE-DEPENDENT DIOXYGENASE ALKB HOMOLOG 2"/>
    <property type="match status" value="1"/>
</dbReference>
<feature type="binding site" evidence="2">
    <location>
        <position position="220"/>
    </location>
    <ligand>
        <name>2-oxoglutarate</name>
        <dbReference type="ChEBI" id="CHEBI:16810"/>
    </ligand>
</feature>
<feature type="binding site" evidence="2">
    <location>
        <position position="139"/>
    </location>
    <ligand>
        <name>2-oxoglutarate</name>
        <dbReference type="ChEBI" id="CHEBI:16810"/>
    </ligand>
</feature>
<name>A0A7N0UXE7_KALFE</name>
<dbReference type="GO" id="GO:0006307">
    <property type="term" value="P:DNA alkylation repair"/>
    <property type="evidence" value="ECO:0007669"/>
    <property type="project" value="TreeGrafter"/>
</dbReference>
<evidence type="ECO:0000259" key="3">
    <source>
        <dbReference type="PROSITE" id="PS51471"/>
    </source>
</evidence>
<reference evidence="4" key="1">
    <citation type="submission" date="2021-01" db="UniProtKB">
        <authorList>
            <consortium name="EnsemblPlants"/>
        </authorList>
    </citation>
    <scope>IDENTIFICATION</scope>
</reference>
<dbReference type="FunFam" id="2.60.120.590:FF:000015">
    <property type="entry name" value="DNA oxidative demethylase ALKBH2"/>
    <property type="match status" value="1"/>
</dbReference>
<proteinExistence type="inferred from homology"/>
<feature type="binding site" evidence="2">
    <location>
        <position position="236"/>
    </location>
    <ligand>
        <name>2-oxoglutarate</name>
        <dbReference type="ChEBI" id="CHEBI:16810"/>
    </ligand>
</feature>